<evidence type="ECO:0000313" key="2">
    <source>
        <dbReference type="EMBL" id="MCZ4224081.1"/>
    </source>
</evidence>
<dbReference type="Pfam" id="PF01323">
    <property type="entry name" value="DSBA"/>
    <property type="match status" value="1"/>
</dbReference>
<organism evidence="2 3">
    <name type="scientific">Pedobacter rhodius</name>
    <dbReference type="NCBI Taxonomy" id="3004098"/>
    <lineage>
        <taxon>Bacteria</taxon>
        <taxon>Pseudomonadati</taxon>
        <taxon>Bacteroidota</taxon>
        <taxon>Sphingobacteriia</taxon>
        <taxon>Sphingobacteriales</taxon>
        <taxon>Sphingobacteriaceae</taxon>
        <taxon>Pedobacter</taxon>
    </lineage>
</organism>
<reference evidence="2" key="1">
    <citation type="submission" date="2022-12" db="EMBL/GenBank/DDBJ databases">
        <title>Genome sequence of SJ11.</title>
        <authorList>
            <person name="Woo H."/>
        </authorList>
    </citation>
    <scope>NUCLEOTIDE SEQUENCE</scope>
    <source>
        <strain evidence="2">SJ11</strain>
    </source>
</reference>
<evidence type="ECO:0000313" key="3">
    <source>
        <dbReference type="Proteomes" id="UP001144341"/>
    </source>
</evidence>
<dbReference type="RefSeq" id="WP_269415870.1">
    <property type="nucleotide sequence ID" value="NZ_JAPWGL010000003.1"/>
</dbReference>
<accession>A0ABT4KYR2</accession>
<dbReference type="PANTHER" id="PTHR13887">
    <property type="entry name" value="GLUTATHIONE S-TRANSFERASE KAPPA"/>
    <property type="match status" value="1"/>
</dbReference>
<comment type="caution">
    <text evidence="2">The sequence shown here is derived from an EMBL/GenBank/DDBJ whole genome shotgun (WGS) entry which is preliminary data.</text>
</comment>
<dbReference type="InterPro" id="IPR036249">
    <property type="entry name" value="Thioredoxin-like_sf"/>
</dbReference>
<dbReference type="InterPro" id="IPR001853">
    <property type="entry name" value="DSBA-like_thioredoxin_dom"/>
</dbReference>
<name>A0ABT4KYR2_9SPHI</name>
<dbReference type="Gene3D" id="3.40.30.10">
    <property type="entry name" value="Glutaredoxin"/>
    <property type="match status" value="1"/>
</dbReference>
<gene>
    <name evidence="2" type="ORF">O0931_12275</name>
</gene>
<sequence>MMKVEIWSDVMCPFCYIGKRHFEKAIETLPFKNEIDVEWKSYQLNPDYHNTNNETVYDYLSRSKGMPVEQAKQMTKQVADMAANAGLTIDFDKNIPANTFNAHRLIHLAAKHNLQDLAEEKLFEAHFVRSLNIGEDAVLLQLAEEIGLDKTEAEAILKSDKFAESVRYDVYESQNLGIRGVPYFVMDRKYGVSGAQPVQAFTDALTQSFTEWKSAQPKTNLTSLNKNDDAICDENGCEI</sequence>
<feature type="domain" description="DSBA-like thioredoxin" evidence="1">
    <location>
        <begin position="4"/>
        <end position="205"/>
    </location>
</feature>
<keyword evidence="3" id="KW-1185">Reference proteome</keyword>
<dbReference type="CDD" id="cd03024">
    <property type="entry name" value="DsbA_FrnE"/>
    <property type="match status" value="1"/>
</dbReference>
<evidence type="ECO:0000259" key="1">
    <source>
        <dbReference type="Pfam" id="PF01323"/>
    </source>
</evidence>
<dbReference type="PANTHER" id="PTHR13887:SF41">
    <property type="entry name" value="THIOREDOXIN SUPERFAMILY PROTEIN"/>
    <property type="match status" value="1"/>
</dbReference>
<dbReference type="SUPFAM" id="SSF52833">
    <property type="entry name" value="Thioredoxin-like"/>
    <property type="match status" value="1"/>
</dbReference>
<dbReference type="EMBL" id="JAPWGL010000003">
    <property type="protein sequence ID" value="MCZ4224081.1"/>
    <property type="molecule type" value="Genomic_DNA"/>
</dbReference>
<proteinExistence type="predicted"/>
<dbReference type="Proteomes" id="UP001144341">
    <property type="component" value="Unassembled WGS sequence"/>
</dbReference>
<protein>
    <submittedName>
        <fullName evidence="2">DsbA family oxidoreductase</fullName>
    </submittedName>
</protein>